<dbReference type="Pfam" id="PF04748">
    <property type="entry name" value="Polysacc_deac_2"/>
    <property type="match status" value="1"/>
</dbReference>
<dbReference type="SUPFAM" id="SSF88713">
    <property type="entry name" value="Glycoside hydrolase/deacetylase"/>
    <property type="match status" value="1"/>
</dbReference>
<sequence length="391" mass="41197">MRDELYSPLGQTLAPAARPQRRSLGRWLGAACATALVAGGSAFTALNQPAFAPPAPPSPVKVAEQVAERRPEPAERQPNVLRMEQGGGFTISDAEGERPLVDDANPMTGSIRVLEPGSLRQPAAFSHMPEQALLEATDFGPLPVRGTDGRRPLDVYAGAWSGTGGTRIAIVVGGLGVSQSGSMRAVEELPAGVTLAFAAEGNSLDRWMQAGRRNGHEILLQAPMEPFGYPDVSAGPHTLKVADAAAGRLDDLHWSMGRITNYVGVMNYMGARLNADPAALQPFLGELSKRGLLYLDDGTSLRSEARDVAMANGTSFASADLVIDTEREPASIEKQLDVLERIARAKGTAIGTASAFDASIDGIKRWAAAAAERGIEIVPVSALAFDPEARG</sequence>
<protein>
    <recommendedName>
        <fullName evidence="4">Divergent polysaccharide deacetylase</fullName>
    </recommendedName>
</protein>
<feature type="region of interest" description="Disordered" evidence="1">
    <location>
        <begin position="53"/>
        <end position="77"/>
    </location>
</feature>
<keyword evidence="3" id="KW-1185">Reference proteome</keyword>
<dbReference type="AlphaFoldDB" id="A0A7W6FSL2"/>
<evidence type="ECO:0000256" key="1">
    <source>
        <dbReference type="SAM" id="MobiDB-lite"/>
    </source>
</evidence>
<proteinExistence type="predicted"/>
<accession>A0A7W6FSL2</accession>
<dbReference type="Proteomes" id="UP000531216">
    <property type="component" value="Unassembled WGS sequence"/>
</dbReference>
<evidence type="ECO:0000313" key="3">
    <source>
        <dbReference type="Proteomes" id="UP000531216"/>
    </source>
</evidence>
<dbReference type="InterPro" id="IPR006837">
    <property type="entry name" value="Divergent_DAC"/>
</dbReference>
<gene>
    <name evidence="2" type="ORF">GGR05_000192</name>
</gene>
<dbReference type="Gene3D" id="3.20.20.370">
    <property type="entry name" value="Glycoside hydrolase/deacetylase"/>
    <property type="match status" value="1"/>
</dbReference>
<dbReference type="PANTHER" id="PTHR30105:SF2">
    <property type="entry name" value="DIVERGENT POLYSACCHARIDE DEACETYLASE SUPERFAMILY"/>
    <property type="match status" value="1"/>
</dbReference>
<organism evidence="2 3">
    <name type="scientific">Aureimonas phyllosphaerae</name>
    <dbReference type="NCBI Taxonomy" id="1166078"/>
    <lineage>
        <taxon>Bacteria</taxon>
        <taxon>Pseudomonadati</taxon>
        <taxon>Pseudomonadota</taxon>
        <taxon>Alphaproteobacteria</taxon>
        <taxon>Hyphomicrobiales</taxon>
        <taxon>Aurantimonadaceae</taxon>
        <taxon>Aureimonas</taxon>
    </lineage>
</organism>
<dbReference type="GO" id="GO:0005975">
    <property type="term" value="P:carbohydrate metabolic process"/>
    <property type="evidence" value="ECO:0007669"/>
    <property type="project" value="InterPro"/>
</dbReference>
<dbReference type="InterPro" id="IPR011330">
    <property type="entry name" value="Glyco_hydro/deAcase_b/a-brl"/>
</dbReference>
<name>A0A7W6FSL2_9HYPH</name>
<dbReference type="PANTHER" id="PTHR30105">
    <property type="entry name" value="UNCHARACTERIZED YIBQ-RELATED"/>
    <property type="match status" value="1"/>
</dbReference>
<dbReference type="CDD" id="cd10936">
    <property type="entry name" value="CE4_DAC2"/>
    <property type="match status" value="1"/>
</dbReference>
<evidence type="ECO:0000313" key="2">
    <source>
        <dbReference type="EMBL" id="MBB3934081.1"/>
    </source>
</evidence>
<dbReference type="RefSeq" id="WP_090961451.1">
    <property type="nucleotide sequence ID" value="NZ_FOOA01000004.1"/>
</dbReference>
<reference evidence="2 3" key="1">
    <citation type="submission" date="2020-08" db="EMBL/GenBank/DDBJ databases">
        <title>Genomic Encyclopedia of Type Strains, Phase IV (KMG-IV): sequencing the most valuable type-strain genomes for metagenomic binning, comparative biology and taxonomic classification.</title>
        <authorList>
            <person name="Goeker M."/>
        </authorList>
    </citation>
    <scope>NUCLEOTIDE SEQUENCE [LARGE SCALE GENOMIC DNA]</scope>
    <source>
        <strain evidence="2 3">DSM 25024</strain>
    </source>
</reference>
<feature type="compositionally biased region" description="Basic and acidic residues" evidence="1">
    <location>
        <begin position="66"/>
        <end position="75"/>
    </location>
</feature>
<dbReference type="OrthoDB" id="9784811at2"/>
<dbReference type="EMBL" id="JACIDO010000001">
    <property type="protein sequence ID" value="MBB3934081.1"/>
    <property type="molecule type" value="Genomic_DNA"/>
</dbReference>
<evidence type="ECO:0008006" key="4">
    <source>
        <dbReference type="Google" id="ProtNLM"/>
    </source>
</evidence>
<comment type="caution">
    <text evidence="2">The sequence shown here is derived from an EMBL/GenBank/DDBJ whole genome shotgun (WGS) entry which is preliminary data.</text>
</comment>